<evidence type="ECO:0000313" key="3">
    <source>
        <dbReference type="Proteomes" id="UP001597459"/>
    </source>
</evidence>
<reference evidence="3" key="1">
    <citation type="journal article" date="2019" name="Int. J. Syst. Evol. Microbiol.">
        <title>The Global Catalogue of Microorganisms (GCM) 10K type strain sequencing project: providing services to taxonomists for standard genome sequencing and annotation.</title>
        <authorList>
            <consortium name="The Broad Institute Genomics Platform"/>
            <consortium name="The Broad Institute Genome Sequencing Center for Infectious Disease"/>
            <person name="Wu L."/>
            <person name="Ma J."/>
        </authorList>
    </citation>
    <scope>NUCLEOTIDE SEQUENCE [LARGE SCALE GENOMIC DNA]</scope>
    <source>
        <strain evidence="3">KCTC 42423</strain>
    </source>
</reference>
<evidence type="ECO:0000313" key="2">
    <source>
        <dbReference type="EMBL" id="MFD2590522.1"/>
    </source>
</evidence>
<sequence length="243" mass="27004">MKLTLLRKIGMMVVLTIGLLSCEGEDGTNGLDGKDGINGVDGKDGHDGVNGTDGANGADGTNGEGFDELVKYGNITIMLDGTRPDNIVFKDTTSFRFTSVLDYGERPYNNLFRTENADKTNNYEFGVRRFLTAPDDTYQYSISDIVLNVNRVGEADQSFDFKLSLSYYVVSNDNKYFEINNYFDSEITNLEITNYSFDETTNNLKFSFAFDVAAVDNSTRNDLKVSGVVDVFVLERIDTSVMP</sequence>
<dbReference type="PROSITE" id="PS51257">
    <property type="entry name" value="PROKAR_LIPOPROTEIN"/>
    <property type="match status" value="1"/>
</dbReference>
<name>A0ABW5N4R5_9FLAO</name>
<accession>A0ABW5N4R5</accession>
<dbReference type="EMBL" id="JBHULX010000004">
    <property type="protein sequence ID" value="MFD2590522.1"/>
    <property type="molecule type" value="Genomic_DNA"/>
</dbReference>
<keyword evidence="3" id="KW-1185">Reference proteome</keyword>
<feature type="region of interest" description="Disordered" evidence="1">
    <location>
        <begin position="31"/>
        <end position="61"/>
    </location>
</feature>
<gene>
    <name evidence="2" type="ORF">ACFSTE_06725</name>
</gene>
<evidence type="ECO:0008006" key="4">
    <source>
        <dbReference type="Google" id="ProtNLM"/>
    </source>
</evidence>
<proteinExistence type="predicted"/>
<organism evidence="2 3">
    <name type="scientific">Aquimarina hainanensis</name>
    <dbReference type="NCBI Taxonomy" id="1578017"/>
    <lineage>
        <taxon>Bacteria</taxon>
        <taxon>Pseudomonadati</taxon>
        <taxon>Bacteroidota</taxon>
        <taxon>Flavobacteriia</taxon>
        <taxon>Flavobacteriales</taxon>
        <taxon>Flavobacteriaceae</taxon>
        <taxon>Aquimarina</taxon>
    </lineage>
</organism>
<dbReference type="Proteomes" id="UP001597459">
    <property type="component" value="Unassembled WGS sequence"/>
</dbReference>
<evidence type="ECO:0000256" key="1">
    <source>
        <dbReference type="SAM" id="MobiDB-lite"/>
    </source>
</evidence>
<protein>
    <recommendedName>
        <fullName evidence="4">Collagen-like protein</fullName>
    </recommendedName>
</protein>
<dbReference type="Pfam" id="PF01391">
    <property type="entry name" value="Collagen"/>
    <property type="match status" value="1"/>
</dbReference>
<dbReference type="InterPro" id="IPR008160">
    <property type="entry name" value="Collagen"/>
</dbReference>
<comment type="caution">
    <text evidence="2">The sequence shown here is derived from an EMBL/GenBank/DDBJ whole genome shotgun (WGS) entry which is preliminary data.</text>
</comment>
<dbReference type="RefSeq" id="WP_378257481.1">
    <property type="nucleotide sequence ID" value="NZ_JBHSJV010000001.1"/>
</dbReference>